<reference evidence="2 3" key="1">
    <citation type="submission" date="2017-06" db="EMBL/GenBank/DDBJ databases">
        <title>Aedes aegypti genome working group (AGWG) sequencing and assembly.</title>
        <authorList>
            <consortium name="Aedes aegypti Genome Working Group (AGWG)"/>
            <person name="Matthews B.J."/>
        </authorList>
    </citation>
    <scope>NUCLEOTIDE SEQUENCE [LARGE SCALE GENOMIC DNA]</scope>
    <source>
        <strain evidence="2 3">LVP_AGWG</strain>
    </source>
</reference>
<dbReference type="EnsemblMetazoa" id="AAEL002917-RA">
    <property type="protein sequence ID" value="AAEL002917-PA"/>
    <property type="gene ID" value="AAEL002917"/>
</dbReference>
<evidence type="ECO:0000313" key="2">
    <source>
        <dbReference type="EnsemblMetazoa" id="AAEL002917-PA"/>
    </source>
</evidence>
<sequence>MSTAAVKCSIPEYLNEDLIRNTLIKEFHSNDIVVEEFDVSPATSAGDNYMSDVFRIPVKFRLSPTEKKIEHISFVVKCLPDTGNRGSVIDELNAFHKEAQMFTEVLPKLSKIAGDEFFAAKCFDATAAPNRMLIFHDLKSLGYTMANRQAGLDFDHCAAIMTKIGKLHAASMAFSRENKDLMNKYFNFNMFNPNEDLRTECINVVFEKGLGTLISIIEENWHDFDPVILAKMKELQPVYVKKLEACLTQKFEDGFKVLNHGDLWCNNMLFKYEPKSQKLEDVVFVDYQLSYYSSPGVDINYALSNCPNLETRDRVNDLIDIYYKSLSETLKSINYPWIPTMADVQHEIRRMEFFSLVSVVSILPITMMEKTDTMEVNFENMIDEKQAEQARKIQYNGKQYQAIVKPLLKHFHEKHLLDV</sequence>
<dbReference type="InParanoid" id="A0A1S4F357"/>
<gene>
    <name evidence="2" type="primary">5576475</name>
</gene>
<reference evidence="2" key="2">
    <citation type="submission" date="2020-05" db="UniProtKB">
        <authorList>
            <consortium name="EnsemblMetazoa"/>
        </authorList>
    </citation>
    <scope>IDENTIFICATION</scope>
    <source>
        <strain evidence="2">LVP_AGWG</strain>
    </source>
</reference>
<organism evidence="2 3">
    <name type="scientific">Aedes aegypti</name>
    <name type="common">Yellowfever mosquito</name>
    <name type="synonym">Culex aegypti</name>
    <dbReference type="NCBI Taxonomy" id="7159"/>
    <lineage>
        <taxon>Eukaryota</taxon>
        <taxon>Metazoa</taxon>
        <taxon>Ecdysozoa</taxon>
        <taxon>Arthropoda</taxon>
        <taxon>Hexapoda</taxon>
        <taxon>Insecta</taxon>
        <taxon>Pterygota</taxon>
        <taxon>Neoptera</taxon>
        <taxon>Endopterygota</taxon>
        <taxon>Diptera</taxon>
        <taxon>Nematocera</taxon>
        <taxon>Culicoidea</taxon>
        <taxon>Culicidae</taxon>
        <taxon>Culicinae</taxon>
        <taxon>Aedini</taxon>
        <taxon>Aedes</taxon>
        <taxon>Stegomyia</taxon>
    </lineage>
</organism>
<dbReference type="VEuPathDB" id="VectorBase:AAEL002917"/>
<dbReference type="OrthoDB" id="8250698at2759"/>
<dbReference type="PANTHER" id="PTHR11012">
    <property type="entry name" value="PROTEIN KINASE-LIKE DOMAIN-CONTAINING"/>
    <property type="match status" value="1"/>
</dbReference>
<evidence type="ECO:0000259" key="1">
    <source>
        <dbReference type="SMART" id="SM00587"/>
    </source>
</evidence>
<dbReference type="InterPro" id="IPR004119">
    <property type="entry name" value="EcKL"/>
</dbReference>
<evidence type="ECO:0000313" key="3">
    <source>
        <dbReference type="Proteomes" id="UP000008820"/>
    </source>
</evidence>
<keyword evidence="3" id="KW-1185">Reference proteome</keyword>
<dbReference type="InterPro" id="IPR015897">
    <property type="entry name" value="CHK_kinase-like"/>
</dbReference>
<dbReference type="Proteomes" id="UP000008820">
    <property type="component" value="Chromosome 1"/>
</dbReference>
<dbReference type="Pfam" id="PF02958">
    <property type="entry name" value="EcKL"/>
    <property type="match status" value="1"/>
</dbReference>
<protein>
    <submittedName>
        <fullName evidence="2">CHK domain-containing protein</fullName>
    </submittedName>
</protein>
<name>A0A1S4F357_AEDAE</name>
<dbReference type="Gene3D" id="3.90.1200.10">
    <property type="match status" value="1"/>
</dbReference>
<dbReference type="SMART" id="SM00587">
    <property type="entry name" value="CHK"/>
    <property type="match status" value="1"/>
</dbReference>
<dbReference type="SUPFAM" id="SSF56112">
    <property type="entry name" value="Protein kinase-like (PK-like)"/>
    <property type="match status" value="1"/>
</dbReference>
<feature type="domain" description="CHK kinase-like" evidence="1">
    <location>
        <begin position="133"/>
        <end position="332"/>
    </location>
</feature>
<dbReference type="AlphaFoldDB" id="A0A1S4F357"/>
<accession>A0A1S4F357</accession>
<dbReference type="InterPro" id="IPR011009">
    <property type="entry name" value="Kinase-like_dom_sf"/>
</dbReference>
<proteinExistence type="predicted"/>
<dbReference type="PANTHER" id="PTHR11012:SF56">
    <property type="entry name" value="CHK KINASE-LIKE DOMAIN-CONTAINING PROTEIN-RELATED"/>
    <property type="match status" value="1"/>
</dbReference>